<proteinExistence type="predicted"/>
<keyword evidence="2" id="KW-1133">Transmembrane helix</keyword>
<evidence type="ECO:0000256" key="2">
    <source>
        <dbReference type="SAM" id="Phobius"/>
    </source>
</evidence>
<reference evidence="3" key="2">
    <citation type="submission" date="2024-03" db="EMBL/GenBank/DDBJ databases">
        <authorList>
            <person name="Bromfield E.S.P."/>
            <person name="Cloutier S."/>
        </authorList>
    </citation>
    <scope>NUCLEOTIDE SEQUENCE</scope>
    <source>
        <strain evidence="3">5S5</strain>
    </source>
</reference>
<sequence length="107" mass="12374">MKGRLKSDLTTRWYQFCICDIVSMLCMSIHGVRMFTEPVFYRGRHGQESEEGKEDRQGSHQEGGKEDFKEKEVVVSATERFPPAGRRNPDAKRTCPKDLKCPLHPFL</sequence>
<dbReference type="EMBL" id="CP147711">
    <property type="protein sequence ID" value="WXC81188.1"/>
    <property type="molecule type" value="Genomic_DNA"/>
</dbReference>
<evidence type="ECO:0000313" key="4">
    <source>
        <dbReference type="Proteomes" id="UP001432046"/>
    </source>
</evidence>
<evidence type="ECO:0000313" key="3">
    <source>
        <dbReference type="EMBL" id="WXC81188.1"/>
    </source>
</evidence>
<feature type="region of interest" description="Disordered" evidence="1">
    <location>
        <begin position="44"/>
        <end position="107"/>
    </location>
</feature>
<keyword evidence="4" id="KW-1185">Reference proteome</keyword>
<dbReference type="RefSeq" id="WP_338822061.1">
    <property type="nucleotide sequence ID" value="NZ_CP147708.1"/>
</dbReference>
<feature type="compositionally biased region" description="Basic and acidic residues" evidence="1">
    <location>
        <begin position="87"/>
        <end position="101"/>
    </location>
</feature>
<reference evidence="3" key="1">
    <citation type="journal article" date="2021" name="Int. J. Syst. Evol. Microbiol.">
        <title>Bradyrhizobium septentrionale sp. nov. (sv. septentrionale) and Bradyrhizobium quebecense sp. nov. (sv. septentrionale) associated with legumes native to Canada possess rearranged symbiosis genes and numerous insertion sequences.</title>
        <authorList>
            <person name="Bromfield E.S.P."/>
            <person name="Cloutier S."/>
        </authorList>
    </citation>
    <scope>NUCLEOTIDE SEQUENCE</scope>
    <source>
        <strain evidence="3">5S5</strain>
    </source>
</reference>
<keyword evidence="2" id="KW-0812">Transmembrane</keyword>
<organism evidence="3 4">
    <name type="scientific">Bradyrhizobium septentrionale</name>
    <dbReference type="NCBI Taxonomy" id="1404411"/>
    <lineage>
        <taxon>Bacteria</taxon>
        <taxon>Pseudomonadati</taxon>
        <taxon>Pseudomonadota</taxon>
        <taxon>Alphaproteobacteria</taxon>
        <taxon>Hyphomicrobiales</taxon>
        <taxon>Nitrobacteraceae</taxon>
        <taxon>Bradyrhizobium</taxon>
    </lineage>
</organism>
<feature type="transmembrane region" description="Helical" evidence="2">
    <location>
        <begin position="12"/>
        <end position="32"/>
    </location>
</feature>
<feature type="compositionally biased region" description="Basic and acidic residues" evidence="1">
    <location>
        <begin position="45"/>
        <end position="73"/>
    </location>
</feature>
<dbReference type="Proteomes" id="UP001432046">
    <property type="component" value="Chromosome"/>
</dbReference>
<protein>
    <submittedName>
        <fullName evidence="3">Uncharacterized protein</fullName>
    </submittedName>
</protein>
<name>A0ABZ2P212_9BRAD</name>
<accession>A0ABZ2P212</accession>
<evidence type="ECO:0000256" key="1">
    <source>
        <dbReference type="SAM" id="MobiDB-lite"/>
    </source>
</evidence>
<keyword evidence="2" id="KW-0472">Membrane</keyword>
<gene>
    <name evidence="3" type="ORF">WDK88_06030</name>
</gene>